<dbReference type="SUPFAM" id="SSF54695">
    <property type="entry name" value="POZ domain"/>
    <property type="match status" value="1"/>
</dbReference>
<name>A0AAD7IUC1_9AGAR</name>
<dbReference type="AlphaFoldDB" id="A0AAD7IUC1"/>
<evidence type="ECO:0000313" key="3">
    <source>
        <dbReference type="Proteomes" id="UP001215598"/>
    </source>
</evidence>
<dbReference type="InterPro" id="IPR011333">
    <property type="entry name" value="SKP1/BTB/POZ_sf"/>
</dbReference>
<dbReference type="Proteomes" id="UP001215598">
    <property type="component" value="Unassembled WGS sequence"/>
</dbReference>
<accession>A0AAD7IUC1</accession>
<gene>
    <name evidence="2" type="ORF">B0H16DRAFT_1887792</name>
</gene>
<sequence>MPRPPFDDSSRADTILQSSDGVDFHVSRLTLALASPFFSDLFSLPQPESEPKVPVIPVAESSSVLERLLGIWYPGVEPAVVIDGLEQLVEVLELAVSKYDIKFIAPNLQRHLENYLTSDPVAVYAIACRYRWADSAQMAARQLLKLPLPSILRSTSPHLRCISAELYQALLVYHIKCSEVAGSFGTALLCTNMQWAWMRCAGCAQGFQHPFLSEWPAGVRLPRNWILDYMQRAHATLKEAPGASVSDPVFFAPTFTRLKLSCHSTCSTSGLEDFANFVLDEYLPKLNQAVDAISLELDFGT</sequence>
<organism evidence="2 3">
    <name type="scientific">Mycena metata</name>
    <dbReference type="NCBI Taxonomy" id="1033252"/>
    <lineage>
        <taxon>Eukaryota</taxon>
        <taxon>Fungi</taxon>
        <taxon>Dikarya</taxon>
        <taxon>Basidiomycota</taxon>
        <taxon>Agaricomycotina</taxon>
        <taxon>Agaricomycetes</taxon>
        <taxon>Agaricomycetidae</taxon>
        <taxon>Agaricales</taxon>
        <taxon>Marasmiineae</taxon>
        <taxon>Mycenaceae</taxon>
        <taxon>Mycena</taxon>
    </lineage>
</organism>
<dbReference type="Gene3D" id="3.30.710.10">
    <property type="entry name" value="Potassium Channel Kv1.1, Chain A"/>
    <property type="match status" value="1"/>
</dbReference>
<evidence type="ECO:0000313" key="2">
    <source>
        <dbReference type="EMBL" id="KAJ7750643.1"/>
    </source>
</evidence>
<dbReference type="InterPro" id="IPR000210">
    <property type="entry name" value="BTB/POZ_dom"/>
</dbReference>
<dbReference type="EMBL" id="JARKIB010000065">
    <property type="protein sequence ID" value="KAJ7750643.1"/>
    <property type="molecule type" value="Genomic_DNA"/>
</dbReference>
<feature type="domain" description="BTB" evidence="1">
    <location>
        <begin position="12"/>
        <end position="75"/>
    </location>
</feature>
<dbReference type="PROSITE" id="PS50097">
    <property type="entry name" value="BTB"/>
    <property type="match status" value="1"/>
</dbReference>
<proteinExistence type="predicted"/>
<dbReference type="SMART" id="SM00225">
    <property type="entry name" value="BTB"/>
    <property type="match status" value="1"/>
</dbReference>
<keyword evidence="3" id="KW-1185">Reference proteome</keyword>
<dbReference type="Pfam" id="PF00651">
    <property type="entry name" value="BTB"/>
    <property type="match status" value="1"/>
</dbReference>
<evidence type="ECO:0000259" key="1">
    <source>
        <dbReference type="PROSITE" id="PS50097"/>
    </source>
</evidence>
<protein>
    <recommendedName>
        <fullName evidence="1">BTB domain-containing protein</fullName>
    </recommendedName>
</protein>
<comment type="caution">
    <text evidence="2">The sequence shown here is derived from an EMBL/GenBank/DDBJ whole genome shotgun (WGS) entry which is preliminary data.</text>
</comment>
<reference evidence="2" key="1">
    <citation type="submission" date="2023-03" db="EMBL/GenBank/DDBJ databases">
        <title>Massive genome expansion in bonnet fungi (Mycena s.s.) driven by repeated elements and novel gene families across ecological guilds.</title>
        <authorList>
            <consortium name="Lawrence Berkeley National Laboratory"/>
            <person name="Harder C.B."/>
            <person name="Miyauchi S."/>
            <person name="Viragh M."/>
            <person name="Kuo A."/>
            <person name="Thoen E."/>
            <person name="Andreopoulos B."/>
            <person name="Lu D."/>
            <person name="Skrede I."/>
            <person name="Drula E."/>
            <person name="Henrissat B."/>
            <person name="Morin E."/>
            <person name="Kohler A."/>
            <person name="Barry K."/>
            <person name="LaButti K."/>
            <person name="Morin E."/>
            <person name="Salamov A."/>
            <person name="Lipzen A."/>
            <person name="Mereny Z."/>
            <person name="Hegedus B."/>
            <person name="Baldrian P."/>
            <person name="Stursova M."/>
            <person name="Weitz H."/>
            <person name="Taylor A."/>
            <person name="Grigoriev I.V."/>
            <person name="Nagy L.G."/>
            <person name="Martin F."/>
            <person name="Kauserud H."/>
        </authorList>
    </citation>
    <scope>NUCLEOTIDE SEQUENCE</scope>
    <source>
        <strain evidence="2">CBHHK182m</strain>
    </source>
</reference>